<dbReference type="AlphaFoldDB" id="A0A7X3G6Z3"/>
<reference evidence="2 3" key="1">
    <citation type="submission" date="2019-12" db="EMBL/GenBank/DDBJ databases">
        <title>Microbes associate with the intestines of laboratory mice.</title>
        <authorList>
            <person name="Navarre W."/>
            <person name="Wong E."/>
        </authorList>
    </citation>
    <scope>NUCLEOTIDE SEQUENCE [LARGE SCALE GENOMIC DNA]</scope>
    <source>
        <strain evidence="2 3">NM51_B2-22</strain>
    </source>
</reference>
<dbReference type="EMBL" id="WSRS01000004">
    <property type="protein sequence ID" value="MVX58261.1"/>
    <property type="molecule type" value="Genomic_DNA"/>
</dbReference>
<feature type="region of interest" description="Disordered" evidence="1">
    <location>
        <begin position="1"/>
        <end position="29"/>
    </location>
</feature>
<name>A0A7X3G6Z3_9STRE</name>
<evidence type="ECO:0000313" key="2">
    <source>
        <dbReference type="EMBL" id="MVX58261.1"/>
    </source>
</evidence>
<accession>A0A7X3G6Z3</accession>
<dbReference type="Proteomes" id="UP000461595">
    <property type="component" value="Unassembled WGS sequence"/>
</dbReference>
<evidence type="ECO:0000256" key="1">
    <source>
        <dbReference type="SAM" id="MobiDB-lite"/>
    </source>
</evidence>
<proteinExistence type="predicted"/>
<protein>
    <submittedName>
        <fullName evidence="2">Uncharacterized protein</fullName>
    </submittedName>
</protein>
<sequence>MPVSESQKRANEKWADQNRERKSYLSSRSSARSFIRNKATLEDLDELDQLIQERRNMLQ</sequence>
<feature type="compositionally biased region" description="Basic and acidic residues" evidence="1">
    <location>
        <begin position="1"/>
        <end position="23"/>
    </location>
</feature>
<evidence type="ECO:0000313" key="3">
    <source>
        <dbReference type="Proteomes" id="UP000461595"/>
    </source>
</evidence>
<dbReference type="RefSeq" id="WP_160332092.1">
    <property type="nucleotide sequence ID" value="NZ_WSRS01000004.1"/>
</dbReference>
<comment type="caution">
    <text evidence="2">The sequence shown here is derived from an EMBL/GenBank/DDBJ whole genome shotgun (WGS) entry which is preliminary data.</text>
</comment>
<organism evidence="2 3">
    <name type="scientific">Streptococcus danieliae</name>
    <dbReference type="NCBI Taxonomy" id="747656"/>
    <lineage>
        <taxon>Bacteria</taxon>
        <taxon>Bacillati</taxon>
        <taxon>Bacillota</taxon>
        <taxon>Bacilli</taxon>
        <taxon>Lactobacillales</taxon>
        <taxon>Streptococcaceae</taxon>
        <taxon>Streptococcus</taxon>
    </lineage>
</organism>
<gene>
    <name evidence="2" type="ORF">E5983_01050</name>
</gene>